<accession>A0A0G0R0R3</accession>
<name>A0A0G0R0R3_9BACT</name>
<reference evidence="1 2" key="1">
    <citation type="journal article" date="2015" name="Nature">
        <title>rRNA introns, odd ribosomes, and small enigmatic genomes across a large radiation of phyla.</title>
        <authorList>
            <person name="Brown C.T."/>
            <person name="Hug L.A."/>
            <person name="Thomas B.C."/>
            <person name="Sharon I."/>
            <person name="Castelle C.J."/>
            <person name="Singh A."/>
            <person name="Wilkins M.J."/>
            <person name="Williams K.H."/>
            <person name="Banfield J.F."/>
        </authorList>
    </citation>
    <scope>NUCLEOTIDE SEQUENCE [LARGE SCALE GENOMIC DNA]</scope>
</reference>
<sequence>MMKIKKLGHCCFITEPKEGVRIMTDPGTFSITQNEETSISAVLITHEHYDHLHIDSLKKVLENNPDCIVITNTSVGKLLDEAGIKYIKIEEGQKYNLNGVDITGFGNTHAEIYKDFKLVQNTGYTIDALCYPGDSFNYPDSSVDVLALPIIGPWMKTREAIDYAKNINPRICFPVHDAIAQDFAKSVWFTPETILQESGIIFKKPELGKEEEF</sequence>
<dbReference type="Pfam" id="PF13483">
    <property type="entry name" value="Lactamase_B_3"/>
    <property type="match status" value="1"/>
</dbReference>
<dbReference type="InterPro" id="IPR050114">
    <property type="entry name" value="UPF0173_UPF0282_UlaG_hydrolase"/>
</dbReference>
<evidence type="ECO:0000313" key="1">
    <source>
        <dbReference type="EMBL" id="KKR43321.1"/>
    </source>
</evidence>
<dbReference type="Proteomes" id="UP000034301">
    <property type="component" value="Unassembled WGS sequence"/>
</dbReference>
<dbReference type="EMBL" id="LBYC01000005">
    <property type="protein sequence ID" value="KKR43321.1"/>
    <property type="molecule type" value="Genomic_DNA"/>
</dbReference>
<protein>
    <submittedName>
        <fullName evidence="1">Putative Zn-dependent hydrolase of beta-lactamase fold protein</fullName>
    </submittedName>
</protein>
<proteinExistence type="predicted"/>
<keyword evidence="1" id="KW-0378">Hydrolase</keyword>
<comment type="caution">
    <text evidence="1">The sequence shown here is derived from an EMBL/GenBank/DDBJ whole genome shotgun (WGS) entry which is preliminary data.</text>
</comment>
<dbReference type="PANTHER" id="PTHR43546:SF3">
    <property type="entry name" value="UPF0173 METAL-DEPENDENT HYDROLASE MJ1163"/>
    <property type="match status" value="1"/>
</dbReference>
<dbReference type="PANTHER" id="PTHR43546">
    <property type="entry name" value="UPF0173 METAL-DEPENDENT HYDROLASE MJ1163-RELATED"/>
    <property type="match status" value="1"/>
</dbReference>
<gene>
    <name evidence="1" type="ORF">UT78_C0005G0045</name>
</gene>
<dbReference type="GO" id="GO:0016787">
    <property type="term" value="F:hydrolase activity"/>
    <property type="evidence" value="ECO:0007669"/>
    <property type="project" value="UniProtKB-KW"/>
</dbReference>
<organism evidence="1 2">
    <name type="scientific">Candidatus Nomurabacteria bacterium GW2011_GWF2_40_12</name>
    <dbReference type="NCBI Taxonomy" id="1618776"/>
    <lineage>
        <taxon>Bacteria</taxon>
        <taxon>Candidatus Nomuraibacteriota</taxon>
    </lineage>
</organism>
<evidence type="ECO:0000313" key="2">
    <source>
        <dbReference type="Proteomes" id="UP000034301"/>
    </source>
</evidence>
<dbReference type="AlphaFoldDB" id="A0A0G0R0R3"/>
<dbReference type="Gene3D" id="3.60.15.10">
    <property type="entry name" value="Ribonuclease Z/Hydroxyacylglutathione hydrolase-like"/>
    <property type="match status" value="1"/>
</dbReference>
<dbReference type="SUPFAM" id="SSF56281">
    <property type="entry name" value="Metallo-hydrolase/oxidoreductase"/>
    <property type="match status" value="1"/>
</dbReference>
<dbReference type="InterPro" id="IPR036866">
    <property type="entry name" value="RibonucZ/Hydroxyglut_hydro"/>
</dbReference>